<protein>
    <submittedName>
        <fullName evidence="2">Uncharacterized protein</fullName>
    </submittedName>
</protein>
<gene>
    <name evidence="2" type="ORF">TSPGSL018_10983</name>
</gene>
<dbReference type="EMBL" id="GBEZ01018987">
    <property type="protein sequence ID" value="JAC67511.1"/>
    <property type="molecule type" value="Transcribed_RNA"/>
</dbReference>
<evidence type="ECO:0000313" key="2">
    <source>
        <dbReference type="EMBL" id="JAC67511.1"/>
    </source>
</evidence>
<reference evidence="2" key="1">
    <citation type="submission" date="2014-05" db="EMBL/GenBank/DDBJ databases">
        <title>The transcriptome of the halophilic microalga Tetraselmis sp. GSL018 isolated from the Great Salt Lake, Utah.</title>
        <authorList>
            <person name="Jinkerson R.E."/>
            <person name="D'Adamo S."/>
            <person name="Posewitz M.C."/>
        </authorList>
    </citation>
    <scope>NUCLEOTIDE SEQUENCE</scope>
    <source>
        <strain evidence="2">GSL018</strain>
    </source>
</reference>
<accession>A0A061RAH6</accession>
<feature type="region of interest" description="Disordered" evidence="1">
    <location>
        <begin position="41"/>
        <end position="141"/>
    </location>
</feature>
<dbReference type="AlphaFoldDB" id="A0A061RAH6"/>
<name>A0A061RAH6_9CHLO</name>
<feature type="non-terminal residue" evidence="2">
    <location>
        <position position="1"/>
    </location>
</feature>
<evidence type="ECO:0000256" key="1">
    <source>
        <dbReference type="SAM" id="MobiDB-lite"/>
    </source>
</evidence>
<proteinExistence type="predicted"/>
<organism evidence="2">
    <name type="scientific">Tetraselmis sp. GSL018</name>
    <dbReference type="NCBI Taxonomy" id="582737"/>
    <lineage>
        <taxon>Eukaryota</taxon>
        <taxon>Viridiplantae</taxon>
        <taxon>Chlorophyta</taxon>
        <taxon>core chlorophytes</taxon>
        <taxon>Chlorodendrophyceae</taxon>
        <taxon>Chlorodendrales</taxon>
        <taxon>Chlorodendraceae</taxon>
        <taxon>Tetraselmis</taxon>
    </lineage>
</organism>
<sequence>HSPLAEPHLREQVHFVILRDAFDGLQRLKCTGAQNIVERGQSGGSLSAAAASPLPPPPSCEGPGRPSKLSAWGSTGGPSRAWRPPARSAMQDAEGRRSPPGHPRAPEGGAGCASLLPWQGSEASHRGSRTCRSPIFSSSLS</sequence>